<keyword evidence="2" id="KW-0732">Signal</keyword>
<evidence type="ECO:0000256" key="2">
    <source>
        <dbReference type="SAM" id="SignalP"/>
    </source>
</evidence>
<reference evidence="3 4" key="1">
    <citation type="submission" date="2021-01" db="EMBL/GenBank/DDBJ databases">
        <title>Whole genome shotgun sequence of Asanoa siamensis NBRC 107932.</title>
        <authorList>
            <person name="Komaki H."/>
            <person name="Tamura T."/>
        </authorList>
    </citation>
    <scope>NUCLEOTIDE SEQUENCE [LARGE SCALE GENOMIC DNA]</scope>
    <source>
        <strain evidence="3 4">NBRC 107932</strain>
    </source>
</reference>
<gene>
    <name evidence="3" type="ORF">Asi02nite_06200</name>
</gene>
<dbReference type="InterPro" id="IPR019198">
    <property type="entry name" value="Beta_propeller_containing"/>
</dbReference>
<sequence length="630" mass="67072">MTKASRGAIAVAAVLLVSGCTAGSPPPASSPPPPPPAAPAPAFQLVAFDSCADVLASVKKAAKESVTPWGFPDGFGRAWASARAAGAAPESLNARDAVEKGDTGFSGTNTHEAGVDEPDLVKTDGRRIVTVSGQVLRVVDPASRRLTGTVDLGGDELPLIDPQLLLSGDRAMVLTAVPSRVEPGREAVRESLVPWAATTVRLITVDLVGLSVVGSYTLDGSLVDARQVGTTARIVVRSRPRITFPYREQGTDAQRLRDNRATIDRSTIDDWLPRWSSLNGGSRDGGRIDCGALRRPDVFSGTSLLTVLSFDIGGAYGTGDPTTILADGDLVYSNGPSLYVANDQRWRTFQTDLVRTSPGRPQDLSTVIYRFDVSAAGPPRYVAAGSIPGNVLNQYAMSEFDGHLRVATTLASNESSVYVLRVSDLARVGMVGGLGKGERIYSVRFAGVVGYVVTFRQTDPLYTVDLSNPMAPAVRGELKINGYSAYLHPAPNGRLIGVGQDADERGMTLGTQVSLFDVSNLSTPTRVAQHRIPGSYSEAEHDPHAFLYWERTGLLVVPVNTGGQQEMLALHLSGSKLTSLGTVRHAMGKLDYPPMIRRSLMVSGTLWTVSEAGMRATDPTSMRDQGWIAF</sequence>
<feature type="chain" id="PRO_5045203587" description="Beta propeller domain-containing protein" evidence="2">
    <location>
        <begin position="23"/>
        <end position="630"/>
    </location>
</feature>
<dbReference type="RefSeq" id="WP_203710593.1">
    <property type="nucleotide sequence ID" value="NZ_BONE01000003.1"/>
</dbReference>
<dbReference type="Pfam" id="PF09826">
    <property type="entry name" value="Beta_propel"/>
    <property type="match status" value="1"/>
</dbReference>
<keyword evidence="4" id="KW-1185">Reference proteome</keyword>
<feature type="signal peptide" evidence="2">
    <location>
        <begin position="1"/>
        <end position="22"/>
    </location>
</feature>
<evidence type="ECO:0000256" key="1">
    <source>
        <dbReference type="SAM" id="MobiDB-lite"/>
    </source>
</evidence>
<dbReference type="EMBL" id="BONE01000003">
    <property type="protein sequence ID" value="GIF71102.1"/>
    <property type="molecule type" value="Genomic_DNA"/>
</dbReference>
<feature type="region of interest" description="Disordered" evidence="1">
    <location>
        <begin position="22"/>
        <end position="41"/>
    </location>
</feature>
<evidence type="ECO:0000313" key="4">
    <source>
        <dbReference type="Proteomes" id="UP000604117"/>
    </source>
</evidence>
<accession>A0ABQ4CIG9</accession>
<name>A0ABQ4CIG9_9ACTN</name>
<feature type="compositionally biased region" description="Pro residues" evidence="1">
    <location>
        <begin position="24"/>
        <end position="39"/>
    </location>
</feature>
<proteinExistence type="predicted"/>
<dbReference type="PROSITE" id="PS51257">
    <property type="entry name" value="PROKAR_LIPOPROTEIN"/>
    <property type="match status" value="1"/>
</dbReference>
<protein>
    <recommendedName>
        <fullName evidence="5">Beta propeller domain-containing protein</fullName>
    </recommendedName>
</protein>
<dbReference type="Proteomes" id="UP000604117">
    <property type="component" value="Unassembled WGS sequence"/>
</dbReference>
<organism evidence="3 4">
    <name type="scientific">Asanoa siamensis</name>
    <dbReference type="NCBI Taxonomy" id="926357"/>
    <lineage>
        <taxon>Bacteria</taxon>
        <taxon>Bacillati</taxon>
        <taxon>Actinomycetota</taxon>
        <taxon>Actinomycetes</taxon>
        <taxon>Micromonosporales</taxon>
        <taxon>Micromonosporaceae</taxon>
        <taxon>Asanoa</taxon>
    </lineage>
</organism>
<comment type="caution">
    <text evidence="3">The sequence shown here is derived from an EMBL/GenBank/DDBJ whole genome shotgun (WGS) entry which is preliminary data.</text>
</comment>
<evidence type="ECO:0008006" key="5">
    <source>
        <dbReference type="Google" id="ProtNLM"/>
    </source>
</evidence>
<evidence type="ECO:0000313" key="3">
    <source>
        <dbReference type="EMBL" id="GIF71102.1"/>
    </source>
</evidence>